<sequence length="91" mass="9174">MRRLLAASAAASVVLALGVPASATAEKKPASETSSMVTMSSTEKGSPAATATHMVAFVISTIGLVLTLAALTKGVANILQLTQPPANLLKR</sequence>
<evidence type="ECO:0000313" key="4">
    <source>
        <dbReference type="EMBL" id="AKV58764.1"/>
    </source>
</evidence>
<keyword evidence="2" id="KW-1133">Transmembrane helix</keyword>
<evidence type="ECO:0000256" key="1">
    <source>
        <dbReference type="SAM" id="MobiDB-lite"/>
    </source>
</evidence>
<dbReference type="STRING" id="156976.AK829_05800"/>
<evidence type="ECO:0000256" key="3">
    <source>
        <dbReference type="SAM" id="SignalP"/>
    </source>
</evidence>
<evidence type="ECO:0008006" key="6">
    <source>
        <dbReference type="Google" id="ProtNLM"/>
    </source>
</evidence>
<protein>
    <recommendedName>
        <fullName evidence="6">Secreted protein</fullName>
    </recommendedName>
</protein>
<feature type="signal peptide" evidence="3">
    <location>
        <begin position="1"/>
        <end position="25"/>
    </location>
</feature>
<organism evidence="4 5">
    <name type="scientific">Corynebacterium riegelii</name>
    <dbReference type="NCBI Taxonomy" id="156976"/>
    <lineage>
        <taxon>Bacteria</taxon>
        <taxon>Bacillati</taxon>
        <taxon>Actinomycetota</taxon>
        <taxon>Actinomycetes</taxon>
        <taxon>Mycobacteriales</taxon>
        <taxon>Corynebacteriaceae</taxon>
        <taxon>Corynebacterium</taxon>
    </lineage>
</organism>
<name>A0A0K1RBI5_9CORY</name>
<feature type="chain" id="PRO_5039530316" description="Secreted protein" evidence="3">
    <location>
        <begin position="26"/>
        <end position="91"/>
    </location>
</feature>
<feature type="compositionally biased region" description="Low complexity" evidence="1">
    <location>
        <begin position="31"/>
        <end position="43"/>
    </location>
</feature>
<evidence type="ECO:0000313" key="5">
    <source>
        <dbReference type="Proteomes" id="UP000060016"/>
    </source>
</evidence>
<keyword evidence="5" id="KW-1185">Reference proteome</keyword>
<gene>
    <name evidence="4" type="ORF">AK829_05800</name>
</gene>
<feature type="region of interest" description="Disordered" evidence="1">
    <location>
        <begin position="22"/>
        <end position="44"/>
    </location>
</feature>
<evidence type="ECO:0000256" key="2">
    <source>
        <dbReference type="SAM" id="Phobius"/>
    </source>
</evidence>
<feature type="transmembrane region" description="Helical" evidence="2">
    <location>
        <begin position="49"/>
        <end position="71"/>
    </location>
</feature>
<dbReference type="PATRIC" id="fig|156976.3.peg.1152"/>
<keyword evidence="2" id="KW-0812">Transmembrane</keyword>
<dbReference type="EMBL" id="CP012342">
    <property type="protein sequence ID" value="AKV58764.1"/>
    <property type="molecule type" value="Genomic_DNA"/>
</dbReference>
<dbReference type="Proteomes" id="UP000060016">
    <property type="component" value="Chromosome"/>
</dbReference>
<dbReference type="RefSeq" id="WP_052205007.1">
    <property type="nucleotide sequence ID" value="NZ_CAMYAJ010000013.1"/>
</dbReference>
<accession>A0A0K1RBI5</accession>
<dbReference type="AlphaFoldDB" id="A0A0K1RBI5"/>
<reference evidence="4 5" key="1">
    <citation type="submission" date="2015-08" db="EMBL/GenBank/DDBJ databases">
        <authorList>
            <person name="Babu N.S."/>
            <person name="Beckwith C.J."/>
            <person name="Beseler K.G."/>
            <person name="Brison A."/>
            <person name="Carone J.V."/>
            <person name="Caskin T.P."/>
            <person name="Diamond M."/>
            <person name="Durham M.E."/>
            <person name="Foxe J.M."/>
            <person name="Go M."/>
            <person name="Henderson B.A."/>
            <person name="Jones I.B."/>
            <person name="McGettigan J.A."/>
            <person name="Micheletti S.J."/>
            <person name="Nasrallah M.E."/>
            <person name="Ortiz D."/>
            <person name="Piller C.R."/>
            <person name="Privatt S.R."/>
            <person name="Schneider S.L."/>
            <person name="Sharp S."/>
            <person name="Smith T.C."/>
            <person name="Stanton J.D."/>
            <person name="Ullery H.E."/>
            <person name="Wilson R.J."/>
            <person name="Serrano M.G."/>
            <person name="Buck G."/>
            <person name="Lee V."/>
            <person name="Wang Y."/>
            <person name="Carvalho R."/>
            <person name="Voegtly L."/>
            <person name="Shi R."/>
            <person name="Duckworth R."/>
            <person name="Johnson A."/>
            <person name="Loviza R."/>
            <person name="Walstead R."/>
            <person name="Shah Z."/>
            <person name="Kiflezghi M."/>
            <person name="Wade K."/>
            <person name="Ball S.L."/>
            <person name="Bradley K.W."/>
            <person name="Asai D.J."/>
            <person name="Bowman C.A."/>
            <person name="Russell D.A."/>
            <person name="Pope W.H."/>
            <person name="Jacobs-Sera D."/>
            <person name="Hendrix R.W."/>
            <person name="Hatfull G.F."/>
        </authorList>
    </citation>
    <scope>NUCLEOTIDE SEQUENCE [LARGE SCALE GENOMIC DNA]</scope>
    <source>
        <strain evidence="4 5">PUDD_83A45</strain>
    </source>
</reference>
<dbReference type="KEGG" id="crie:AK829_05800"/>
<proteinExistence type="predicted"/>
<keyword evidence="2" id="KW-0472">Membrane</keyword>
<keyword evidence="3" id="KW-0732">Signal</keyword>